<proteinExistence type="predicted"/>
<dbReference type="Pfam" id="PF00076">
    <property type="entry name" value="RRM_1"/>
    <property type="match status" value="1"/>
</dbReference>
<dbReference type="InterPro" id="IPR012677">
    <property type="entry name" value="Nucleotide-bd_a/b_plait_sf"/>
</dbReference>
<organism evidence="5 6">
    <name type="scientific">Meloidogyne enterolobii</name>
    <name type="common">Root-knot nematode worm</name>
    <name type="synonym">Meloidogyne mayaguensis</name>
    <dbReference type="NCBI Taxonomy" id="390850"/>
    <lineage>
        <taxon>Eukaryota</taxon>
        <taxon>Metazoa</taxon>
        <taxon>Ecdysozoa</taxon>
        <taxon>Nematoda</taxon>
        <taxon>Chromadorea</taxon>
        <taxon>Rhabditida</taxon>
        <taxon>Tylenchina</taxon>
        <taxon>Tylenchomorpha</taxon>
        <taxon>Tylenchoidea</taxon>
        <taxon>Meloidogynidae</taxon>
        <taxon>Meloidogyninae</taxon>
        <taxon>Meloidogyne</taxon>
    </lineage>
</organism>
<sequence>MRFASRLLTIQLFERFGIQNIQKPTTIYLKHVKWVTGRSQLEKHFDRYGKIKDVSLFFDPKTGLHRGFASITFAHSDSVEGALRARPHFIDGAEVLVEDRLPMERLKHDKFSTHEIQKGLHERQGHQNRR</sequence>
<dbReference type="GO" id="GO:0010468">
    <property type="term" value="P:regulation of gene expression"/>
    <property type="evidence" value="ECO:0007669"/>
    <property type="project" value="TreeGrafter"/>
</dbReference>
<dbReference type="Gene3D" id="3.30.70.330">
    <property type="match status" value="1"/>
</dbReference>
<dbReference type="SMART" id="SM00360">
    <property type="entry name" value="RRM"/>
    <property type="match status" value="1"/>
</dbReference>
<evidence type="ECO:0000256" key="1">
    <source>
        <dbReference type="ARBA" id="ARBA00004123"/>
    </source>
</evidence>
<dbReference type="GO" id="GO:0005654">
    <property type="term" value="C:nucleoplasm"/>
    <property type="evidence" value="ECO:0007669"/>
    <property type="project" value="TreeGrafter"/>
</dbReference>
<dbReference type="OrthoDB" id="5850064at2759"/>
<comment type="subcellular location">
    <subcellularLocation>
        <location evidence="1">Nucleus</location>
    </subcellularLocation>
</comment>
<comment type="caution">
    <text evidence="5">The sequence shown here is derived from an EMBL/GenBank/DDBJ whole genome shotgun (WGS) entry which is preliminary data.</text>
</comment>
<dbReference type="GO" id="GO:0003723">
    <property type="term" value="F:RNA binding"/>
    <property type="evidence" value="ECO:0007669"/>
    <property type="project" value="UniProtKB-UniRule"/>
</dbReference>
<evidence type="ECO:0000256" key="3">
    <source>
        <dbReference type="PROSITE-ProRule" id="PRU00176"/>
    </source>
</evidence>
<dbReference type="PROSITE" id="PS50102">
    <property type="entry name" value="RRM"/>
    <property type="match status" value="1"/>
</dbReference>
<dbReference type="PANTHER" id="PTHR48033:SF9">
    <property type="entry name" value="TAR DNA-BINDING PROTEIN 43"/>
    <property type="match status" value="1"/>
</dbReference>
<dbReference type="InterPro" id="IPR035979">
    <property type="entry name" value="RBD_domain_sf"/>
</dbReference>
<dbReference type="EMBL" id="CAJEWN010000266">
    <property type="protein sequence ID" value="CAD2175973.1"/>
    <property type="molecule type" value="Genomic_DNA"/>
</dbReference>
<dbReference type="SUPFAM" id="SSF54928">
    <property type="entry name" value="RNA-binding domain, RBD"/>
    <property type="match status" value="1"/>
</dbReference>
<evidence type="ECO:0000313" key="6">
    <source>
        <dbReference type="Proteomes" id="UP000580250"/>
    </source>
</evidence>
<evidence type="ECO:0000313" key="5">
    <source>
        <dbReference type="EMBL" id="CAD2175973.1"/>
    </source>
</evidence>
<name>A0A6V7VM71_MELEN</name>
<dbReference type="Proteomes" id="UP000580250">
    <property type="component" value="Unassembled WGS sequence"/>
</dbReference>
<gene>
    <name evidence="5" type="ORF">MENT_LOCUS27741</name>
</gene>
<reference evidence="5 6" key="1">
    <citation type="submission" date="2020-08" db="EMBL/GenBank/DDBJ databases">
        <authorList>
            <person name="Koutsovoulos G."/>
            <person name="Danchin GJ E."/>
        </authorList>
    </citation>
    <scope>NUCLEOTIDE SEQUENCE [LARGE SCALE GENOMIC DNA]</scope>
</reference>
<keyword evidence="2" id="KW-0539">Nucleus</keyword>
<accession>A0A6V7VM71</accession>
<protein>
    <recommendedName>
        <fullName evidence="4">RRM domain-containing protein</fullName>
    </recommendedName>
</protein>
<evidence type="ECO:0000259" key="4">
    <source>
        <dbReference type="PROSITE" id="PS50102"/>
    </source>
</evidence>
<feature type="domain" description="RRM" evidence="4">
    <location>
        <begin position="25"/>
        <end position="108"/>
    </location>
</feature>
<keyword evidence="3" id="KW-0694">RNA-binding</keyword>
<dbReference type="InterPro" id="IPR000504">
    <property type="entry name" value="RRM_dom"/>
</dbReference>
<dbReference type="PANTHER" id="PTHR48033">
    <property type="entry name" value="RNA-BINDING (RRM/RBD/RNP MOTIFS) FAMILY PROTEIN"/>
    <property type="match status" value="1"/>
</dbReference>
<evidence type="ECO:0000256" key="2">
    <source>
        <dbReference type="ARBA" id="ARBA00023242"/>
    </source>
</evidence>
<dbReference type="AlphaFoldDB" id="A0A6V7VM71"/>
<dbReference type="GO" id="GO:0000785">
    <property type="term" value="C:chromatin"/>
    <property type="evidence" value="ECO:0007669"/>
    <property type="project" value="TreeGrafter"/>
</dbReference>